<dbReference type="SMART" id="SM00388">
    <property type="entry name" value="HisKA"/>
    <property type="match status" value="1"/>
</dbReference>
<comment type="subcellular location">
    <subcellularLocation>
        <location evidence="3">Cell membrane</location>
    </subcellularLocation>
    <subcellularLocation>
        <location evidence="2">Membrane</location>
        <topology evidence="2">Multi-pass membrane protein</topology>
    </subcellularLocation>
</comment>
<dbReference type="CDD" id="cd00082">
    <property type="entry name" value="HisKA"/>
    <property type="match status" value="1"/>
</dbReference>
<keyword evidence="6" id="KW-0808">Transferase</keyword>
<evidence type="ECO:0000256" key="2">
    <source>
        <dbReference type="ARBA" id="ARBA00004141"/>
    </source>
</evidence>
<dbReference type="AlphaFoldDB" id="A0A7K1VA39"/>
<evidence type="ECO:0000256" key="1">
    <source>
        <dbReference type="ARBA" id="ARBA00000085"/>
    </source>
</evidence>
<feature type="region of interest" description="Disordered" evidence="14">
    <location>
        <begin position="1"/>
        <end position="75"/>
    </location>
</feature>
<feature type="transmembrane region" description="Helical" evidence="15">
    <location>
        <begin position="243"/>
        <end position="264"/>
    </location>
</feature>
<dbReference type="GO" id="GO:0000155">
    <property type="term" value="F:phosphorelay sensor kinase activity"/>
    <property type="evidence" value="ECO:0007669"/>
    <property type="project" value="InterPro"/>
</dbReference>
<dbReference type="InterPro" id="IPR005467">
    <property type="entry name" value="His_kinase_dom"/>
</dbReference>
<comment type="catalytic activity">
    <reaction evidence="1">
        <text>ATP + protein L-histidine = ADP + protein N-phospho-L-histidine.</text>
        <dbReference type="EC" id="2.7.13.3"/>
    </reaction>
</comment>
<dbReference type="InterPro" id="IPR050428">
    <property type="entry name" value="TCS_sensor_his_kinase"/>
</dbReference>
<evidence type="ECO:0000256" key="6">
    <source>
        <dbReference type="ARBA" id="ARBA00022679"/>
    </source>
</evidence>
<dbReference type="PRINTS" id="PR00344">
    <property type="entry name" value="BCTRLSENSOR"/>
</dbReference>
<proteinExistence type="predicted"/>
<evidence type="ECO:0000256" key="8">
    <source>
        <dbReference type="ARBA" id="ARBA00022741"/>
    </source>
</evidence>
<evidence type="ECO:0000256" key="11">
    <source>
        <dbReference type="ARBA" id="ARBA00022989"/>
    </source>
</evidence>
<name>A0A7K1VA39_9NOCA</name>
<dbReference type="InterPro" id="IPR036097">
    <property type="entry name" value="HisK_dim/P_sf"/>
</dbReference>
<dbReference type="EMBL" id="WRPP01000012">
    <property type="protein sequence ID" value="MVU83309.1"/>
    <property type="molecule type" value="Genomic_DNA"/>
</dbReference>
<dbReference type="Gene3D" id="3.30.565.10">
    <property type="entry name" value="Histidine kinase-like ATPase, C-terminal domain"/>
    <property type="match status" value="1"/>
</dbReference>
<dbReference type="GO" id="GO:0005524">
    <property type="term" value="F:ATP binding"/>
    <property type="evidence" value="ECO:0007669"/>
    <property type="project" value="UniProtKB-KW"/>
</dbReference>
<dbReference type="SMART" id="SM00387">
    <property type="entry name" value="HATPase_c"/>
    <property type="match status" value="1"/>
</dbReference>
<dbReference type="PANTHER" id="PTHR45436">
    <property type="entry name" value="SENSOR HISTIDINE KINASE YKOH"/>
    <property type="match status" value="1"/>
</dbReference>
<organism evidence="17 18">
    <name type="scientific">Nocardia terrae</name>
    <dbReference type="NCBI Taxonomy" id="2675851"/>
    <lineage>
        <taxon>Bacteria</taxon>
        <taxon>Bacillati</taxon>
        <taxon>Actinomycetota</taxon>
        <taxon>Actinomycetes</taxon>
        <taxon>Mycobacteriales</taxon>
        <taxon>Nocardiaceae</taxon>
        <taxon>Nocardia</taxon>
    </lineage>
</organism>
<dbReference type="InterPro" id="IPR004358">
    <property type="entry name" value="Sig_transdc_His_kin-like_C"/>
</dbReference>
<keyword evidence="5" id="KW-0597">Phosphoprotein</keyword>
<evidence type="ECO:0000256" key="15">
    <source>
        <dbReference type="SAM" id="Phobius"/>
    </source>
</evidence>
<evidence type="ECO:0000256" key="12">
    <source>
        <dbReference type="ARBA" id="ARBA00023012"/>
    </source>
</evidence>
<evidence type="ECO:0000256" key="9">
    <source>
        <dbReference type="ARBA" id="ARBA00022777"/>
    </source>
</evidence>
<reference evidence="17 18" key="1">
    <citation type="submission" date="2019-12" db="EMBL/GenBank/DDBJ databases">
        <title>Nocardia sp. nov. ET3-3 isolated from soil.</title>
        <authorList>
            <person name="Kanchanasin P."/>
            <person name="Tanasupawat S."/>
            <person name="Yuki M."/>
            <person name="Kudo T."/>
        </authorList>
    </citation>
    <scope>NUCLEOTIDE SEQUENCE [LARGE SCALE GENOMIC DNA]</scope>
    <source>
        <strain evidence="17 18">ET3-3</strain>
    </source>
</reference>
<dbReference type="PROSITE" id="PS50109">
    <property type="entry name" value="HIS_KIN"/>
    <property type="match status" value="1"/>
</dbReference>
<dbReference type="EC" id="2.7.13.3" evidence="4"/>
<evidence type="ECO:0000256" key="4">
    <source>
        <dbReference type="ARBA" id="ARBA00012438"/>
    </source>
</evidence>
<keyword evidence="10" id="KW-0067">ATP-binding</keyword>
<dbReference type="Pfam" id="PF02518">
    <property type="entry name" value="HATPase_c"/>
    <property type="match status" value="1"/>
</dbReference>
<accession>A0A7K1VA39</accession>
<evidence type="ECO:0000256" key="14">
    <source>
        <dbReference type="SAM" id="MobiDB-lite"/>
    </source>
</evidence>
<evidence type="ECO:0000313" key="18">
    <source>
        <dbReference type="Proteomes" id="UP000466794"/>
    </source>
</evidence>
<evidence type="ECO:0000256" key="13">
    <source>
        <dbReference type="ARBA" id="ARBA00023136"/>
    </source>
</evidence>
<dbReference type="InterPro" id="IPR003661">
    <property type="entry name" value="HisK_dim/P_dom"/>
</dbReference>
<evidence type="ECO:0000256" key="5">
    <source>
        <dbReference type="ARBA" id="ARBA00022553"/>
    </source>
</evidence>
<dbReference type="InterPro" id="IPR036890">
    <property type="entry name" value="HATPase_C_sf"/>
</dbReference>
<dbReference type="PANTHER" id="PTHR45436:SF14">
    <property type="entry name" value="SENSOR PROTEIN QSEC"/>
    <property type="match status" value="1"/>
</dbReference>
<dbReference type="Proteomes" id="UP000466794">
    <property type="component" value="Unassembled WGS sequence"/>
</dbReference>
<dbReference type="Gene3D" id="1.10.287.130">
    <property type="match status" value="1"/>
</dbReference>
<feature type="domain" description="Histidine kinase" evidence="16">
    <location>
        <begin position="284"/>
        <end position="476"/>
    </location>
</feature>
<evidence type="ECO:0000256" key="10">
    <source>
        <dbReference type="ARBA" id="ARBA00022840"/>
    </source>
</evidence>
<dbReference type="CDD" id="cd00075">
    <property type="entry name" value="HATPase"/>
    <property type="match status" value="1"/>
</dbReference>
<dbReference type="SUPFAM" id="SSF55874">
    <property type="entry name" value="ATPase domain of HSP90 chaperone/DNA topoisomerase II/histidine kinase"/>
    <property type="match status" value="1"/>
</dbReference>
<dbReference type="GO" id="GO:0005886">
    <property type="term" value="C:plasma membrane"/>
    <property type="evidence" value="ECO:0007669"/>
    <property type="project" value="UniProtKB-SubCell"/>
</dbReference>
<evidence type="ECO:0000256" key="3">
    <source>
        <dbReference type="ARBA" id="ARBA00004236"/>
    </source>
</evidence>
<sequence length="483" mass="51028">MKGIRRRLGELRGGSGASGVESVRRRRPDDPAALEADTDLGAGGRDSAGGRWKRRAGSLPRGRAGDRARPTTPGQLRRTRWMLTGLFTALTAVCLIVLASIAASIDGHSRDKALDARVDRVVTGLVREVYWNEDGSVDLETVRGDEDLVGGQKTVAILVRDANGGWSEQFVRKRSGLPANLTDTAQQVAESEDTLWQTVADRDGNPVRLAIAPAWDNDGAVGAVVFAGADPAPGQRDHRSLVMALWGGGLALVLIAGLAGHLLSGASMRPALRMLDQQERFLSEASHELRTPLATLRLYLDAALRDPADTRRAVTDARSLTDRMGRMVAGLLARTRAESGVGELDLQRLYLDQLVEGVVAESGGEIELSAEPTAVRADPDLLALAVRNLIDNAVVHGGTPVQVRVAAGRVVVRDHGPGPDPALTDPFRRGAVGTRGHHGIGLSLVRWVADVHSGSVTLTSAPGGGALATLTLPEAPEDSPAAQ</sequence>
<keyword evidence="7 15" id="KW-0812">Transmembrane</keyword>
<keyword evidence="9 17" id="KW-0418">Kinase</keyword>
<dbReference type="SUPFAM" id="SSF47384">
    <property type="entry name" value="Homodimeric domain of signal transducing histidine kinase"/>
    <property type="match status" value="1"/>
</dbReference>
<comment type="caution">
    <text evidence="17">The sequence shown here is derived from an EMBL/GenBank/DDBJ whole genome shotgun (WGS) entry which is preliminary data.</text>
</comment>
<evidence type="ECO:0000313" key="17">
    <source>
        <dbReference type="EMBL" id="MVU83309.1"/>
    </source>
</evidence>
<keyword evidence="11 15" id="KW-1133">Transmembrane helix</keyword>
<gene>
    <name evidence="17" type="ORF">GPX89_39485</name>
</gene>
<feature type="transmembrane region" description="Helical" evidence="15">
    <location>
        <begin position="81"/>
        <end position="105"/>
    </location>
</feature>
<evidence type="ECO:0000256" key="7">
    <source>
        <dbReference type="ARBA" id="ARBA00022692"/>
    </source>
</evidence>
<keyword evidence="13 15" id="KW-0472">Membrane</keyword>
<keyword evidence="12" id="KW-0902">Two-component regulatory system</keyword>
<feature type="region of interest" description="Disordered" evidence="14">
    <location>
        <begin position="462"/>
        <end position="483"/>
    </location>
</feature>
<protein>
    <recommendedName>
        <fullName evidence="4">histidine kinase</fullName>
        <ecNumber evidence="4">2.7.13.3</ecNumber>
    </recommendedName>
</protein>
<dbReference type="Pfam" id="PF00512">
    <property type="entry name" value="HisKA"/>
    <property type="match status" value="1"/>
</dbReference>
<keyword evidence="8" id="KW-0547">Nucleotide-binding</keyword>
<evidence type="ECO:0000259" key="16">
    <source>
        <dbReference type="PROSITE" id="PS50109"/>
    </source>
</evidence>
<keyword evidence="18" id="KW-1185">Reference proteome</keyword>
<dbReference type="InterPro" id="IPR003594">
    <property type="entry name" value="HATPase_dom"/>
</dbReference>